<dbReference type="Proteomes" id="UP001057402">
    <property type="component" value="Chromosome 3"/>
</dbReference>
<sequence length="397" mass="43718">MVNSIPLSFHRESAPQVIFQGNGCVRMVILNRPRKLNSLNYEMVSQMVEKIRDYENDDTVKLIILKANGKAFCAGGDVTSNIVSMIAGHWSYGASFYRKQLTLDYLLATCKKPLVSIINGIVMGGGSGISMNSPYRIVTENTVFAMPEAAIGLFPDVGASYFLSKLPGHLGEYIGLTGTRLNGSAMLACGLATQFVPSKDLEYLEKALVTSANTQGAPQLLDVILSYSQTPPIQPAAHDLIARVKVINKCFSGGTVEDILASLQKESECVAEQGGWINEAIARLKSASPTSLKIFLRSVREGRGQSLEQCLSREYIVFCNIIRRTLTNDYYEGSRSMLFDKDKRPEWEPAGLEQVKEDVVDAFFKASFDGEVASFRLPWRPSIHSTRPKDSHLLSAL</sequence>
<organism evidence="1 2">
    <name type="scientific">Melastoma candidum</name>
    <dbReference type="NCBI Taxonomy" id="119954"/>
    <lineage>
        <taxon>Eukaryota</taxon>
        <taxon>Viridiplantae</taxon>
        <taxon>Streptophyta</taxon>
        <taxon>Embryophyta</taxon>
        <taxon>Tracheophyta</taxon>
        <taxon>Spermatophyta</taxon>
        <taxon>Magnoliopsida</taxon>
        <taxon>eudicotyledons</taxon>
        <taxon>Gunneridae</taxon>
        <taxon>Pentapetalae</taxon>
        <taxon>rosids</taxon>
        <taxon>malvids</taxon>
        <taxon>Myrtales</taxon>
        <taxon>Melastomataceae</taxon>
        <taxon>Melastomatoideae</taxon>
        <taxon>Melastomateae</taxon>
        <taxon>Melastoma</taxon>
    </lineage>
</organism>
<evidence type="ECO:0000313" key="1">
    <source>
        <dbReference type="EMBL" id="KAI4379312.1"/>
    </source>
</evidence>
<reference evidence="2" key="1">
    <citation type="journal article" date="2023" name="Front. Plant Sci.">
        <title>Chromosomal-level genome assembly of Melastoma candidum provides insights into trichome evolution.</title>
        <authorList>
            <person name="Zhong Y."/>
            <person name="Wu W."/>
            <person name="Sun C."/>
            <person name="Zou P."/>
            <person name="Liu Y."/>
            <person name="Dai S."/>
            <person name="Zhou R."/>
        </authorList>
    </citation>
    <scope>NUCLEOTIDE SEQUENCE [LARGE SCALE GENOMIC DNA]</scope>
</reference>
<proteinExistence type="predicted"/>
<name>A0ACB9RTN9_9MYRT</name>
<accession>A0ACB9RTN9</accession>
<comment type="caution">
    <text evidence="1">The sequence shown here is derived from an EMBL/GenBank/DDBJ whole genome shotgun (WGS) entry which is preliminary data.</text>
</comment>
<protein>
    <submittedName>
        <fullName evidence="1">Uncharacterized protein</fullName>
    </submittedName>
</protein>
<evidence type="ECO:0000313" key="2">
    <source>
        <dbReference type="Proteomes" id="UP001057402"/>
    </source>
</evidence>
<gene>
    <name evidence="1" type="ORF">MLD38_005628</name>
</gene>
<keyword evidence="2" id="KW-1185">Reference proteome</keyword>
<dbReference type="EMBL" id="CM042882">
    <property type="protein sequence ID" value="KAI4379312.1"/>
    <property type="molecule type" value="Genomic_DNA"/>
</dbReference>